<dbReference type="RefSeq" id="WP_188455880.1">
    <property type="nucleotide sequence ID" value="NZ_BMFR01000011.1"/>
</dbReference>
<protein>
    <submittedName>
        <fullName evidence="1">Uncharacterized protein</fullName>
    </submittedName>
</protein>
<dbReference type="Proteomes" id="UP000622860">
    <property type="component" value="Unassembled WGS sequence"/>
</dbReference>
<name>A0A917HIE3_9BACI</name>
<dbReference type="AlphaFoldDB" id="A0A917HIE3"/>
<gene>
    <name evidence="1" type="ORF">GCM10011398_26730</name>
</gene>
<evidence type="ECO:0000313" key="2">
    <source>
        <dbReference type="Proteomes" id="UP000622860"/>
    </source>
</evidence>
<comment type="caution">
    <text evidence="1">The sequence shown here is derived from an EMBL/GenBank/DDBJ whole genome shotgun (WGS) entry which is preliminary data.</text>
</comment>
<reference evidence="1" key="1">
    <citation type="journal article" date="2014" name="Int. J. Syst. Evol. Microbiol.">
        <title>Complete genome sequence of Corynebacterium casei LMG S-19264T (=DSM 44701T), isolated from a smear-ripened cheese.</title>
        <authorList>
            <consortium name="US DOE Joint Genome Institute (JGI-PGF)"/>
            <person name="Walter F."/>
            <person name="Albersmeier A."/>
            <person name="Kalinowski J."/>
            <person name="Ruckert C."/>
        </authorList>
    </citation>
    <scope>NUCLEOTIDE SEQUENCE</scope>
    <source>
        <strain evidence="1">CGMCC 1.12754</strain>
    </source>
</reference>
<reference evidence="1" key="2">
    <citation type="submission" date="2020-09" db="EMBL/GenBank/DDBJ databases">
        <authorList>
            <person name="Sun Q."/>
            <person name="Zhou Y."/>
        </authorList>
    </citation>
    <scope>NUCLEOTIDE SEQUENCE</scope>
    <source>
        <strain evidence="1">CGMCC 1.12754</strain>
    </source>
</reference>
<sequence>MKPLIIQLLESKGMLIPESDYDELSELYESAKIQKQALDRSLLEDSDIAFKSVPGGDHVG</sequence>
<accession>A0A917HIE3</accession>
<keyword evidence="2" id="KW-1185">Reference proteome</keyword>
<proteinExistence type="predicted"/>
<organism evidence="1 2">
    <name type="scientific">Virgibacillus oceani</name>
    <dbReference type="NCBI Taxonomy" id="1479511"/>
    <lineage>
        <taxon>Bacteria</taxon>
        <taxon>Bacillati</taxon>
        <taxon>Bacillota</taxon>
        <taxon>Bacilli</taxon>
        <taxon>Bacillales</taxon>
        <taxon>Bacillaceae</taxon>
        <taxon>Virgibacillus</taxon>
    </lineage>
</organism>
<evidence type="ECO:0000313" key="1">
    <source>
        <dbReference type="EMBL" id="GGG80037.1"/>
    </source>
</evidence>
<dbReference type="EMBL" id="BMFR01000011">
    <property type="protein sequence ID" value="GGG80037.1"/>
    <property type="molecule type" value="Genomic_DNA"/>
</dbReference>